<dbReference type="InterPro" id="IPR008979">
    <property type="entry name" value="Galactose-bd-like_sf"/>
</dbReference>
<gene>
    <name evidence="2" type="ORF">AAF712_001642</name>
</gene>
<keyword evidence="3" id="KW-1185">Reference proteome</keyword>
<dbReference type="Proteomes" id="UP001437256">
    <property type="component" value="Unassembled WGS sequence"/>
</dbReference>
<proteinExistence type="predicted"/>
<organism evidence="2 3">
    <name type="scientific">Marasmius tenuissimus</name>
    <dbReference type="NCBI Taxonomy" id="585030"/>
    <lineage>
        <taxon>Eukaryota</taxon>
        <taxon>Fungi</taxon>
        <taxon>Dikarya</taxon>
        <taxon>Basidiomycota</taxon>
        <taxon>Agaricomycotina</taxon>
        <taxon>Agaricomycetes</taxon>
        <taxon>Agaricomycetidae</taxon>
        <taxon>Agaricales</taxon>
        <taxon>Marasmiineae</taxon>
        <taxon>Marasmiaceae</taxon>
        <taxon>Marasmius</taxon>
    </lineage>
</organism>
<evidence type="ECO:0000313" key="2">
    <source>
        <dbReference type="EMBL" id="KAL0071084.1"/>
    </source>
</evidence>
<name>A0ABR3ACF9_9AGAR</name>
<dbReference type="SUPFAM" id="SSF49785">
    <property type="entry name" value="Galactose-binding domain-like"/>
    <property type="match status" value="1"/>
</dbReference>
<dbReference type="Gene3D" id="2.60.120.260">
    <property type="entry name" value="Galactose-binding domain-like"/>
    <property type="match status" value="1"/>
</dbReference>
<dbReference type="PANTHER" id="PTHR36848">
    <property type="entry name" value="DNA-BINDING PROTEIN (PUTATIVE SECRETED PROTEIN)-RELATED"/>
    <property type="match status" value="1"/>
</dbReference>
<evidence type="ECO:0000256" key="1">
    <source>
        <dbReference type="SAM" id="SignalP"/>
    </source>
</evidence>
<evidence type="ECO:0008006" key="4">
    <source>
        <dbReference type="Google" id="ProtNLM"/>
    </source>
</evidence>
<comment type="caution">
    <text evidence="2">The sequence shown here is derived from an EMBL/GenBank/DDBJ whole genome shotgun (WGS) entry which is preliminary data.</text>
</comment>
<feature type="signal peptide" evidence="1">
    <location>
        <begin position="1"/>
        <end position="15"/>
    </location>
</feature>
<accession>A0ABR3ACF9</accession>
<keyword evidence="1" id="KW-0732">Signal</keyword>
<reference evidence="2 3" key="1">
    <citation type="submission" date="2024-05" db="EMBL/GenBank/DDBJ databases">
        <title>A draft genome resource for the thread blight pathogen Marasmius tenuissimus strain MS-2.</title>
        <authorList>
            <person name="Yulfo-Soto G.E."/>
            <person name="Baruah I.K."/>
            <person name="Amoako-Attah I."/>
            <person name="Bukari Y."/>
            <person name="Meinhardt L.W."/>
            <person name="Bailey B.A."/>
            <person name="Cohen S.P."/>
        </authorList>
    </citation>
    <scope>NUCLEOTIDE SEQUENCE [LARGE SCALE GENOMIC DNA]</scope>
    <source>
        <strain evidence="2 3">MS-2</strain>
    </source>
</reference>
<feature type="chain" id="PRO_5046741035" description="Secreted protein" evidence="1">
    <location>
        <begin position="16"/>
        <end position="1015"/>
    </location>
</feature>
<protein>
    <recommendedName>
        <fullName evidence="4">Secreted protein</fullName>
    </recommendedName>
</protein>
<dbReference type="EMBL" id="JBBXMP010000004">
    <property type="protein sequence ID" value="KAL0071084.1"/>
    <property type="molecule type" value="Genomic_DNA"/>
</dbReference>
<evidence type="ECO:0000313" key="3">
    <source>
        <dbReference type="Proteomes" id="UP001437256"/>
    </source>
</evidence>
<dbReference type="Pfam" id="PF17132">
    <property type="entry name" value="Glyco_hydro_106"/>
    <property type="match status" value="1"/>
</dbReference>
<dbReference type="InterPro" id="IPR053161">
    <property type="entry name" value="Ulvan_degrading_GH"/>
</dbReference>
<sequence>MLALTFVLLFVNVFALSVKEPEDRGTFLNPKTGPKWRYWIQDALVDPQALHRDVAEMAKVGSSGFELLSYQSYGRDVLIDPTDVAFGSDAFVNVTKTLAQAAKDNGLTIDFSLGPDQGAGVPVKPEDVDQEGMLTELVFGSHFLNPGESFDGPLPDPVIVPFLDEEGVIRSANTTKKFLVAVVGAQLVKGQERNASRVSLDFGSVVDLTDQVTDGSSVSWTPDTDSESVLLAYYYRRSGYPEARGGFNGTIDSKPGSWGSFVIDHFSAQGADVSSSFIERNILSRQGIGELLAEPGVGGYMWEDSMEFKTQVWWTPDFAERYEERHGYSVNKALPVFHALVPGSVAFSEGIDVNQTFDYGGTTNAWALTEDYRDTLTSLYAEYMLAFNDWSSSIGLQFSNQPAYDFQLDVAASAAIPAVPEIESLSLPLIDQARQLSGGVHLGNRSIFSSETGARLFLAMAITMTQLLEDSKNQFAGHVNVVMLHGYSYGGIYPGTTWPGLCTFSYNFADMHGPRMPAWDHYDGYMSYLARNQYILQSGVPKVDVALYRRAYDFTRDSPSPFPSDSLILAGYTYEYVSPENFKLPGVSVSRDGGRLAIEGPAYKAFVLSRIQNVTVDAAEKLVEFAEDGLPIVIVGGVPVGIPGFDVDGTQNDRVNELLEQLTALPVVRVVDDEEAVPGALKSLGVSPVARIDPPSASLYTIRRDRDESSAVSHFFLYNQNNVSINFTLTLEATGTPFVLDAWSGDITPVAIWNATDEGHITIPGVQLAANQTILFAVTSEDSFEGVSAPSVHISSADSDVFALGSSSGAEIRSFTEGSKEVVLSSGQLRTVGFSLEGETERELTGWQLNITAWTPPADLDQVDSVLVPHPVIDLSHRGLVPWDQLEGHANTSGVGTYTTTFEWAHDENGGVGVQLDFGVVVHTLKAWLNGEVLPTADLTRPVVDITSFVREGTNVLRVDVASTLLNAVNAAPQVRSLGQLRTDTMWIRLSNQHYGLVVPVRLIPYGRETIGLDV</sequence>
<dbReference type="PANTHER" id="PTHR36848:SF2">
    <property type="entry name" value="SECRETED PROTEIN"/>
    <property type="match status" value="1"/>
</dbReference>